<dbReference type="Proteomes" id="UP001165063">
    <property type="component" value="Unassembled WGS sequence"/>
</dbReference>
<name>A0A9W6YRF2_AMBMO</name>
<reference evidence="2" key="1">
    <citation type="submission" date="2023-04" db="EMBL/GenBank/DDBJ databases">
        <title>Ambrosiozyma monospora NBRC 1965.</title>
        <authorList>
            <person name="Ichikawa N."/>
            <person name="Sato H."/>
            <person name="Tonouchi N."/>
        </authorList>
    </citation>
    <scope>NUCLEOTIDE SEQUENCE</scope>
    <source>
        <strain evidence="2">NBRC 1965</strain>
    </source>
</reference>
<gene>
    <name evidence="2" type="ORF">Amon01_000043000</name>
</gene>
<dbReference type="EMBL" id="BSXU01000117">
    <property type="protein sequence ID" value="GMG19383.1"/>
    <property type="molecule type" value="Genomic_DNA"/>
</dbReference>
<sequence length="445" mass="51750">MEDNLIVNVEYLPPNSTPFITTPDTKRFSVKGRIEIRSLTEFDKFQLKSVAIGTTVEQYYKIDSDVKTKRKKYINDRFPNGHQVKLVKIYDDPMITIPDQSQIEAGSKSKKKNNKITNIDFGSETPKIRDSNSLDTDEEGWFIGVDLEFMKFLNVDMLCGDHFMKYPGEGTSPTICTTETINELVIGVEFIVDQKKKAYINRRYVFRLPISIVDAIRLNSRQLKMNEELNNNLRIDLLWNELILQDTDNELKLRFVSSYANTWKLNTMTLQLVKMVKFSNIGEAMRNIVLINVTKNYNDLVINTNSNMSIGFNLSKALRNQLQNVKITPSSNEEVKLMIDTIIQERTNKSYECTFNGSRAKNSLYSIDYELQLRLLFRQPNKDKLIEKRFQLPVKLSPFTEETDVKFSRKLAIREDQEQELANEQLQIRYYQHNIETCSTTFPVA</sequence>
<dbReference type="AlphaFoldDB" id="A0A9W6YRF2"/>
<evidence type="ECO:0000313" key="2">
    <source>
        <dbReference type="EMBL" id="GMG19383.1"/>
    </source>
</evidence>
<accession>A0A9W6YRF2</accession>
<comment type="caution">
    <text evidence="2">The sequence shown here is derived from an EMBL/GenBank/DDBJ whole genome shotgun (WGS) entry which is preliminary data.</text>
</comment>
<feature type="region of interest" description="Disordered" evidence="1">
    <location>
        <begin position="101"/>
        <end position="132"/>
    </location>
</feature>
<evidence type="ECO:0000256" key="1">
    <source>
        <dbReference type="SAM" id="MobiDB-lite"/>
    </source>
</evidence>
<protein>
    <submittedName>
        <fullName evidence="2">Unnamed protein product</fullName>
    </submittedName>
</protein>
<organism evidence="2 3">
    <name type="scientific">Ambrosiozyma monospora</name>
    <name type="common">Yeast</name>
    <name type="synonym">Endomycopsis monosporus</name>
    <dbReference type="NCBI Taxonomy" id="43982"/>
    <lineage>
        <taxon>Eukaryota</taxon>
        <taxon>Fungi</taxon>
        <taxon>Dikarya</taxon>
        <taxon>Ascomycota</taxon>
        <taxon>Saccharomycotina</taxon>
        <taxon>Pichiomycetes</taxon>
        <taxon>Pichiales</taxon>
        <taxon>Pichiaceae</taxon>
        <taxon>Ambrosiozyma</taxon>
    </lineage>
</organism>
<evidence type="ECO:0000313" key="3">
    <source>
        <dbReference type="Proteomes" id="UP001165063"/>
    </source>
</evidence>
<proteinExistence type="predicted"/>
<keyword evidence="3" id="KW-1185">Reference proteome</keyword>